<gene>
    <name evidence="2" type="ORF">SAMN04487864_104244</name>
</gene>
<feature type="transmembrane region" description="Helical" evidence="1">
    <location>
        <begin position="106"/>
        <end position="124"/>
    </location>
</feature>
<keyword evidence="1" id="KW-1133">Transmembrane helix</keyword>
<feature type="transmembrane region" description="Helical" evidence="1">
    <location>
        <begin position="48"/>
        <end position="69"/>
    </location>
</feature>
<feature type="transmembrane region" description="Helical" evidence="1">
    <location>
        <begin position="130"/>
        <end position="152"/>
    </location>
</feature>
<evidence type="ECO:0000256" key="1">
    <source>
        <dbReference type="SAM" id="Phobius"/>
    </source>
</evidence>
<name>A0A1G6KFH5_9FIRM</name>
<dbReference type="AlphaFoldDB" id="A0A1G6KFH5"/>
<organism evidence="2 3">
    <name type="scientific">Succiniclasticum ruminis</name>
    <dbReference type="NCBI Taxonomy" id="40841"/>
    <lineage>
        <taxon>Bacteria</taxon>
        <taxon>Bacillati</taxon>
        <taxon>Bacillota</taxon>
        <taxon>Negativicutes</taxon>
        <taxon>Acidaminococcales</taxon>
        <taxon>Acidaminococcaceae</taxon>
        <taxon>Succiniclasticum</taxon>
    </lineage>
</organism>
<evidence type="ECO:0000313" key="3">
    <source>
        <dbReference type="Proteomes" id="UP000198943"/>
    </source>
</evidence>
<evidence type="ECO:0008006" key="4">
    <source>
        <dbReference type="Google" id="ProtNLM"/>
    </source>
</evidence>
<sequence length="155" mass="17377">MLRWHRMRSMINLTESIENRWGKNNTIRSFLPFSLRNGLKNSDLVKRAGIIVLLGLAYGCFADITGISVPCPVRYLTGVLCPGCGITTLFLSVAHGDLHSAKQANAFIFYTLPLLIVFCYYGVIASHSRVSFLVNKFLMPLYLVALIVFGVYRNI</sequence>
<proteinExistence type="predicted"/>
<feature type="transmembrane region" description="Helical" evidence="1">
    <location>
        <begin position="75"/>
        <end position="94"/>
    </location>
</feature>
<keyword evidence="1" id="KW-0812">Transmembrane</keyword>
<dbReference type="InterPro" id="IPR021215">
    <property type="entry name" value="DUF2752"/>
</dbReference>
<dbReference type="Pfam" id="PF10825">
    <property type="entry name" value="DUF2752"/>
    <property type="match status" value="1"/>
</dbReference>
<evidence type="ECO:0000313" key="2">
    <source>
        <dbReference type="EMBL" id="SDC29852.1"/>
    </source>
</evidence>
<keyword evidence="1" id="KW-0472">Membrane</keyword>
<accession>A0A1G6KFH5</accession>
<reference evidence="3" key="1">
    <citation type="submission" date="2016-10" db="EMBL/GenBank/DDBJ databases">
        <authorList>
            <person name="Varghese N."/>
            <person name="Submissions S."/>
        </authorList>
    </citation>
    <scope>NUCLEOTIDE SEQUENCE [LARGE SCALE GENOMIC DNA]</scope>
    <source>
        <strain evidence="3">DSM 11005</strain>
    </source>
</reference>
<dbReference type="Proteomes" id="UP000198943">
    <property type="component" value="Unassembled WGS sequence"/>
</dbReference>
<protein>
    <recommendedName>
        <fullName evidence="4">DUF2752 domain-containing protein</fullName>
    </recommendedName>
</protein>
<keyword evidence="3" id="KW-1185">Reference proteome</keyword>
<dbReference type="EMBL" id="FMYW01000004">
    <property type="protein sequence ID" value="SDC29852.1"/>
    <property type="molecule type" value="Genomic_DNA"/>
</dbReference>